<dbReference type="PROSITE" id="PS51296">
    <property type="entry name" value="RIESKE"/>
    <property type="match status" value="1"/>
</dbReference>
<dbReference type="RefSeq" id="WP_343773242.1">
    <property type="nucleotide sequence ID" value="NZ_BAAADV010000001.1"/>
</dbReference>
<dbReference type="InterPro" id="IPR017941">
    <property type="entry name" value="Rieske_2Fe-2S"/>
</dbReference>
<keyword evidence="8" id="KW-1185">Reference proteome</keyword>
<evidence type="ECO:0000256" key="3">
    <source>
        <dbReference type="ARBA" id="ARBA00023004"/>
    </source>
</evidence>
<dbReference type="GO" id="GO:0046872">
    <property type="term" value="F:metal ion binding"/>
    <property type="evidence" value="ECO:0007669"/>
    <property type="project" value="UniProtKB-KW"/>
</dbReference>
<keyword evidence="2" id="KW-0479">Metal-binding</keyword>
<dbReference type="PANTHER" id="PTHR40261:SF1">
    <property type="entry name" value="RIESKE DOMAIN-CONTAINING PROTEIN"/>
    <property type="match status" value="1"/>
</dbReference>
<feature type="compositionally biased region" description="Basic and acidic residues" evidence="5">
    <location>
        <begin position="57"/>
        <end position="70"/>
    </location>
</feature>
<dbReference type="Gene3D" id="2.102.10.10">
    <property type="entry name" value="Rieske [2Fe-2S] iron-sulphur domain"/>
    <property type="match status" value="1"/>
</dbReference>
<dbReference type="PANTHER" id="PTHR40261">
    <property type="match status" value="1"/>
</dbReference>
<protein>
    <recommendedName>
        <fullName evidence="6">Rieske domain-containing protein</fullName>
    </recommendedName>
</protein>
<reference evidence="7 8" key="1">
    <citation type="journal article" date="2019" name="Int. J. Syst. Evol. Microbiol.">
        <title>The Global Catalogue of Microorganisms (GCM) 10K type strain sequencing project: providing services to taxonomists for standard genome sequencing and annotation.</title>
        <authorList>
            <consortium name="The Broad Institute Genomics Platform"/>
            <consortium name="The Broad Institute Genome Sequencing Center for Infectious Disease"/>
            <person name="Wu L."/>
            <person name="Ma J."/>
        </authorList>
    </citation>
    <scope>NUCLEOTIDE SEQUENCE [LARGE SCALE GENOMIC DNA]</scope>
    <source>
        <strain evidence="7 8">JCM 16328</strain>
    </source>
</reference>
<name>A0AAV3T8M9_9EURY</name>
<dbReference type="GO" id="GO:0051537">
    <property type="term" value="F:2 iron, 2 sulfur cluster binding"/>
    <property type="evidence" value="ECO:0007669"/>
    <property type="project" value="UniProtKB-KW"/>
</dbReference>
<dbReference type="EMBL" id="BAAADV010000001">
    <property type="protein sequence ID" value="GAA0669397.1"/>
    <property type="molecule type" value="Genomic_DNA"/>
</dbReference>
<dbReference type="SUPFAM" id="SSF50022">
    <property type="entry name" value="ISP domain"/>
    <property type="match status" value="1"/>
</dbReference>
<evidence type="ECO:0000256" key="4">
    <source>
        <dbReference type="ARBA" id="ARBA00023014"/>
    </source>
</evidence>
<proteinExistence type="predicted"/>
<evidence type="ECO:0000313" key="7">
    <source>
        <dbReference type="EMBL" id="GAA0669397.1"/>
    </source>
</evidence>
<evidence type="ECO:0000256" key="5">
    <source>
        <dbReference type="SAM" id="MobiDB-lite"/>
    </source>
</evidence>
<evidence type="ECO:0000256" key="2">
    <source>
        <dbReference type="ARBA" id="ARBA00022723"/>
    </source>
</evidence>
<evidence type="ECO:0000259" key="6">
    <source>
        <dbReference type="PROSITE" id="PS51296"/>
    </source>
</evidence>
<evidence type="ECO:0000256" key="1">
    <source>
        <dbReference type="ARBA" id="ARBA00022714"/>
    </source>
</evidence>
<feature type="region of interest" description="Disordered" evidence="5">
    <location>
        <begin position="38"/>
        <end position="70"/>
    </location>
</feature>
<dbReference type="CDD" id="cd03467">
    <property type="entry name" value="Rieske"/>
    <property type="match status" value="1"/>
</dbReference>
<feature type="domain" description="Rieske" evidence="6">
    <location>
        <begin position="70"/>
        <end position="174"/>
    </location>
</feature>
<accession>A0AAV3T8M9</accession>
<keyword evidence="1" id="KW-0001">2Fe-2S</keyword>
<evidence type="ECO:0000313" key="8">
    <source>
        <dbReference type="Proteomes" id="UP001500420"/>
    </source>
</evidence>
<comment type="caution">
    <text evidence="7">The sequence shown here is derived from an EMBL/GenBank/DDBJ whole genome shotgun (WGS) entry which is preliminary data.</text>
</comment>
<sequence>MRDVVRATVEANGEEKTVRVHDTEGEVELDDATFRFSVSSPETEESEHEGGTTSAAESRERDAADSEAPRRIAALEDVPTTRTLRCEAIDGQYGVEFILRREGDTVFAWRNSCPHEPEVRLDTGNGAIVTGEHVVCHKHGARFKRGDGTCTHGPCRGSALDEIEVAVRDGEIYLVDDRFDEGHQLSGRHGDT</sequence>
<dbReference type="Proteomes" id="UP001500420">
    <property type="component" value="Unassembled WGS sequence"/>
</dbReference>
<keyword evidence="3" id="KW-0408">Iron</keyword>
<gene>
    <name evidence="7" type="ORF">GCM10009020_14230</name>
</gene>
<organism evidence="7 8">
    <name type="scientific">Natronoarchaeum mannanilyticum</name>
    <dbReference type="NCBI Taxonomy" id="926360"/>
    <lineage>
        <taxon>Archaea</taxon>
        <taxon>Methanobacteriati</taxon>
        <taxon>Methanobacteriota</taxon>
        <taxon>Stenosarchaea group</taxon>
        <taxon>Halobacteria</taxon>
        <taxon>Halobacteriales</taxon>
        <taxon>Natronoarchaeaceae</taxon>
    </lineage>
</organism>
<dbReference type="Pfam" id="PF00355">
    <property type="entry name" value="Rieske"/>
    <property type="match status" value="1"/>
</dbReference>
<keyword evidence="4" id="KW-0411">Iron-sulfur</keyword>
<dbReference type="AlphaFoldDB" id="A0AAV3T8M9"/>
<dbReference type="InterPro" id="IPR036922">
    <property type="entry name" value="Rieske_2Fe-2S_sf"/>
</dbReference>